<feature type="region of interest" description="Disordered" evidence="1">
    <location>
        <begin position="416"/>
        <end position="455"/>
    </location>
</feature>
<feature type="compositionally biased region" description="Basic and acidic residues" evidence="1">
    <location>
        <begin position="17"/>
        <end position="27"/>
    </location>
</feature>
<evidence type="ECO:0000313" key="2">
    <source>
        <dbReference type="EMBL" id="KAK7733317.1"/>
    </source>
</evidence>
<evidence type="ECO:0000256" key="1">
    <source>
        <dbReference type="SAM" id="MobiDB-lite"/>
    </source>
</evidence>
<reference evidence="2 3" key="1">
    <citation type="journal article" date="2023" name="PLoS ONE">
        <title>Cytospora paraplurivora sp. nov. isolated from orchards with fruit tree decline syndrome in Ontario, Canada.</title>
        <authorList>
            <person name="Ilyukhin E."/>
            <person name="Nguyen H.D.T."/>
            <person name="Castle A.J."/>
            <person name="Ellouze W."/>
        </authorList>
    </citation>
    <scope>NUCLEOTIDE SEQUENCE [LARGE SCALE GENOMIC DNA]</scope>
    <source>
        <strain evidence="2 3">FDS-564</strain>
    </source>
</reference>
<feature type="region of interest" description="Disordered" evidence="1">
    <location>
        <begin position="731"/>
        <end position="758"/>
    </location>
</feature>
<feature type="region of interest" description="Disordered" evidence="1">
    <location>
        <begin position="474"/>
        <end position="509"/>
    </location>
</feature>
<feature type="region of interest" description="Disordered" evidence="1">
    <location>
        <begin position="625"/>
        <end position="701"/>
    </location>
</feature>
<dbReference type="EMBL" id="JAJSPL020000047">
    <property type="protein sequence ID" value="KAK7733317.1"/>
    <property type="molecule type" value="Genomic_DNA"/>
</dbReference>
<dbReference type="AlphaFoldDB" id="A0AAN9TYQ5"/>
<feature type="compositionally biased region" description="Polar residues" evidence="1">
    <location>
        <begin position="45"/>
        <end position="56"/>
    </location>
</feature>
<sequence length="935" mass="101985">MVLTPPENTAKTVGVRTDMEDRYREDATPTEPQAQRSSPEDVTDNSEQGDSTNSQDVHPRWNDLSQAQREAILKSKKFASWRTWDPVHLDQIHKEARAWKLRRENERGSQTIEGGDLIVTKVGVNGLPTCREILFALNMPCLVDWPSPLAPEAKAQNEYVINSIKSRAEDVNEDQAWGYVVEAIVFRDKDILFADVSESAREQMLANSSHILREFGQSYSLGVASSARASMKTSSGMARTHVPQGLQRQVARNTGTSKPTNPETDEAAIENQEEKKKRKKNLNSKRRKAQRKARQVAAEKNASSLEIQAPPGAASLESGEAAQRPEQVATLAEELCDLPGEDAHALEEDQALGPAGTHSQEVNMALGDNSIVNSAQALVKEVDTTNDAADVGQGQSFEPDVGDAEMVENVSEASHVLEARTRTPSDSANSVRQESSTEGSGTPPIKCDAAQDEGSVTEQLTGIIGQTEVVENANTKPDDHTSHHSLNADPDGNFLADKSGLPEEADVDDAKSFAEVDDAIDSQAATSEQKAIIDSEAVESGGAHIRDACRTRKETKEPGTPEPVSPKSRADITQSNSQQSNMQTRVPSKLPRVVPVMPLRPPALLKTKPVRDTPRTPHAVNVIEGETLPKMEGEVIRESQNSEPTLDTSEEEEGSNTARVIAGSHTPSDNLQPGAMPSLNSVVSHPPPEETPESRDAAESEENLRFRMPTFSGGPHSSTRRASMSDIVGKATASNRGRQGSPTSTEEQLVDARSKSLSPNNRFSGSHVWVPKVSNVNYDIRCSLDDYNAITGRTATAPVFFPNESHPTFAPAAQLYPAYPVMGPIFPHYTGEAPPAMAMNWPEQGWLPHTNPFAVYQQPFAVNQQPQFHNHPAIPPGSVMYPPPPNPMPRPRIARPIERLVRMKNIGDLAQRDIPMLLRDYQRLAKELGQSGAFV</sequence>
<feature type="compositionally biased region" description="Basic and acidic residues" evidence="1">
    <location>
        <begin position="627"/>
        <end position="637"/>
    </location>
</feature>
<feature type="compositionally biased region" description="Polar residues" evidence="1">
    <location>
        <begin position="1"/>
        <end position="11"/>
    </location>
</feature>
<accession>A0AAN9TYQ5</accession>
<keyword evidence="3" id="KW-1185">Reference proteome</keyword>
<feature type="region of interest" description="Disordered" evidence="1">
    <location>
        <begin position="1"/>
        <end position="61"/>
    </location>
</feature>
<feature type="compositionally biased region" description="Polar residues" evidence="1">
    <location>
        <begin position="246"/>
        <end position="262"/>
    </location>
</feature>
<dbReference type="Proteomes" id="UP001320245">
    <property type="component" value="Unassembled WGS sequence"/>
</dbReference>
<proteinExistence type="predicted"/>
<feature type="compositionally biased region" description="Basic and acidic residues" evidence="1">
    <location>
        <begin position="550"/>
        <end position="559"/>
    </location>
</feature>
<evidence type="ECO:0000313" key="3">
    <source>
        <dbReference type="Proteomes" id="UP001320245"/>
    </source>
</evidence>
<organism evidence="2 3">
    <name type="scientific">Cytospora paraplurivora</name>
    <dbReference type="NCBI Taxonomy" id="2898453"/>
    <lineage>
        <taxon>Eukaryota</taxon>
        <taxon>Fungi</taxon>
        <taxon>Dikarya</taxon>
        <taxon>Ascomycota</taxon>
        <taxon>Pezizomycotina</taxon>
        <taxon>Sordariomycetes</taxon>
        <taxon>Sordariomycetidae</taxon>
        <taxon>Diaporthales</taxon>
        <taxon>Cytosporaceae</taxon>
        <taxon>Cytospora</taxon>
    </lineage>
</organism>
<feature type="compositionally biased region" description="Polar residues" evidence="1">
    <location>
        <begin position="732"/>
        <end position="747"/>
    </location>
</feature>
<feature type="compositionally biased region" description="Polar residues" evidence="1">
    <location>
        <begin position="638"/>
        <end position="647"/>
    </location>
</feature>
<feature type="region of interest" description="Disordered" evidence="1">
    <location>
        <begin position="230"/>
        <end position="327"/>
    </location>
</feature>
<gene>
    <name evidence="2" type="ORF">SLS53_008214</name>
</gene>
<feature type="region of interest" description="Disordered" evidence="1">
    <location>
        <begin position="550"/>
        <end position="595"/>
    </location>
</feature>
<name>A0AAN9TYQ5_9PEZI</name>
<protein>
    <submittedName>
        <fullName evidence="2">Uncharacterized protein</fullName>
    </submittedName>
</protein>
<feature type="compositionally biased region" description="Basic and acidic residues" evidence="1">
    <location>
        <begin position="692"/>
        <end position="701"/>
    </location>
</feature>
<feature type="compositionally biased region" description="Polar residues" evidence="1">
    <location>
        <begin position="424"/>
        <end position="440"/>
    </location>
</feature>
<comment type="caution">
    <text evidence="2">The sequence shown here is derived from an EMBL/GenBank/DDBJ whole genome shotgun (WGS) entry which is preliminary data.</text>
</comment>
<feature type="compositionally biased region" description="Basic residues" evidence="1">
    <location>
        <begin position="276"/>
        <end position="294"/>
    </location>
</feature>